<dbReference type="Gene3D" id="3.30.160.60">
    <property type="entry name" value="Classic Zinc Finger"/>
    <property type="match status" value="2"/>
</dbReference>
<evidence type="ECO:0000256" key="3">
    <source>
        <dbReference type="ARBA" id="ARBA00022737"/>
    </source>
</evidence>
<dbReference type="FunFam" id="3.30.160.60:FF:000495">
    <property type="entry name" value="zinc finger protein 668"/>
    <property type="match status" value="1"/>
</dbReference>
<dbReference type="GO" id="GO:0005634">
    <property type="term" value="C:nucleus"/>
    <property type="evidence" value="ECO:0007669"/>
    <property type="project" value="UniProtKB-SubCell"/>
</dbReference>
<evidence type="ECO:0000256" key="4">
    <source>
        <dbReference type="ARBA" id="ARBA00022771"/>
    </source>
</evidence>
<keyword evidence="8" id="KW-0539">Nucleus</keyword>
<dbReference type="InterPro" id="IPR036236">
    <property type="entry name" value="Znf_C2H2_sf"/>
</dbReference>
<dbReference type="Proteomes" id="UP000268535">
    <property type="component" value="Unassembled WGS sequence"/>
</dbReference>
<protein>
    <recommendedName>
        <fullName evidence="10">C2H2-type domain-containing protein</fullName>
    </recommendedName>
</protein>
<comment type="subcellular location">
    <subcellularLocation>
        <location evidence="1">Nucleus</location>
    </subcellularLocation>
</comment>
<evidence type="ECO:0000313" key="11">
    <source>
        <dbReference type="EMBL" id="RKO97874.1"/>
    </source>
</evidence>
<keyword evidence="5" id="KW-0862">Zinc</keyword>
<dbReference type="SMART" id="SM00355">
    <property type="entry name" value="ZnF_C2H2"/>
    <property type="match status" value="2"/>
</dbReference>
<evidence type="ECO:0000313" key="12">
    <source>
        <dbReference type="Proteomes" id="UP000268535"/>
    </source>
</evidence>
<dbReference type="PANTHER" id="PTHR16515:SF49">
    <property type="entry name" value="GASTRULA ZINC FINGER PROTEIN XLCGF49.1-LIKE-RELATED"/>
    <property type="match status" value="1"/>
</dbReference>
<keyword evidence="7" id="KW-0804">Transcription</keyword>
<dbReference type="GO" id="GO:0008270">
    <property type="term" value="F:zinc ion binding"/>
    <property type="evidence" value="ECO:0007669"/>
    <property type="project" value="UniProtKB-KW"/>
</dbReference>
<dbReference type="EMBL" id="ML009150">
    <property type="protein sequence ID" value="RKO97874.1"/>
    <property type="molecule type" value="Genomic_DNA"/>
</dbReference>
<sequence>CSQCAKSFSRRFNLKTHEKTHDASRARPFGCSACPKSFVRIADLRRHEEIHARDRARRELYGYPATG</sequence>
<dbReference type="PANTHER" id="PTHR16515">
    <property type="entry name" value="PR DOMAIN ZINC FINGER PROTEIN"/>
    <property type="match status" value="1"/>
</dbReference>
<gene>
    <name evidence="11" type="ORF">CAUPRSCDRAFT_976</name>
</gene>
<evidence type="ECO:0000256" key="2">
    <source>
        <dbReference type="ARBA" id="ARBA00022723"/>
    </source>
</evidence>
<keyword evidence="3" id="KW-0677">Repeat</keyword>
<evidence type="ECO:0000256" key="5">
    <source>
        <dbReference type="ARBA" id="ARBA00022833"/>
    </source>
</evidence>
<name>A0A4P9WWW9_9FUNG</name>
<dbReference type="InterPro" id="IPR013087">
    <property type="entry name" value="Znf_C2H2_type"/>
</dbReference>
<organism evidence="11 12">
    <name type="scientific">Caulochytrium protostelioides</name>
    <dbReference type="NCBI Taxonomy" id="1555241"/>
    <lineage>
        <taxon>Eukaryota</taxon>
        <taxon>Fungi</taxon>
        <taxon>Fungi incertae sedis</taxon>
        <taxon>Chytridiomycota</taxon>
        <taxon>Chytridiomycota incertae sedis</taxon>
        <taxon>Chytridiomycetes</taxon>
        <taxon>Caulochytriales</taxon>
        <taxon>Caulochytriaceae</taxon>
        <taxon>Caulochytrium</taxon>
    </lineage>
</organism>
<dbReference type="AlphaFoldDB" id="A0A4P9WWW9"/>
<feature type="non-terminal residue" evidence="11">
    <location>
        <position position="1"/>
    </location>
</feature>
<keyword evidence="4 9" id="KW-0863">Zinc-finger</keyword>
<dbReference type="PROSITE" id="PS00028">
    <property type="entry name" value="ZINC_FINGER_C2H2_1"/>
    <property type="match status" value="2"/>
</dbReference>
<dbReference type="Pfam" id="PF00096">
    <property type="entry name" value="zf-C2H2"/>
    <property type="match status" value="2"/>
</dbReference>
<dbReference type="PROSITE" id="PS50157">
    <property type="entry name" value="ZINC_FINGER_C2H2_2"/>
    <property type="match status" value="2"/>
</dbReference>
<dbReference type="GO" id="GO:0010468">
    <property type="term" value="P:regulation of gene expression"/>
    <property type="evidence" value="ECO:0007669"/>
    <property type="project" value="TreeGrafter"/>
</dbReference>
<dbReference type="FunFam" id="3.30.160.60:FF:000100">
    <property type="entry name" value="Zinc finger 45-like"/>
    <property type="match status" value="1"/>
</dbReference>
<accession>A0A4P9WWW9</accession>
<feature type="domain" description="C2H2-type" evidence="10">
    <location>
        <begin position="29"/>
        <end position="56"/>
    </location>
</feature>
<evidence type="ECO:0000256" key="9">
    <source>
        <dbReference type="PROSITE-ProRule" id="PRU00042"/>
    </source>
</evidence>
<keyword evidence="6" id="KW-0805">Transcription regulation</keyword>
<evidence type="ECO:0000256" key="6">
    <source>
        <dbReference type="ARBA" id="ARBA00023015"/>
    </source>
</evidence>
<feature type="domain" description="C2H2-type" evidence="10">
    <location>
        <begin position="1"/>
        <end position="26"/>
    </location>
</feature>
<dbReference type="InterPro" id="IPR050331">
    <property type="entry name" value="Zinc_finger"/>
</dbReference>
<reference evidence="12" key="1">
    <citation type="journal article" date="2018" name="Nat. Microbiol.">
        <title>Leveraging single-cell genomics to expand the fungal tree of life.</title>
        <authorList>
            <person name="Ahrendt S.R."/>
            <person name="Quandt C.A."/>
            <person name="Ciobanu D."/>
            <person name="Clum A."/>
            <person name="Salamov A."/>
            <person name="Andreopoulos B."/>
            <person name="Cheng J.F."/>
            <person name="Woyke T."/>
            <person name="Pelin A."/>
            <person name="Henrissat B."/>
            <person name="Reynolds N.K."/>
            <person name="Benny G.L."/>
            <person name="Smith M.E."/>
            <person name="James T.Y."/>
            <person name="Grigoriev I.V."/>
        </authorList>
    </citation>
    <scope>NUCLEOTIDE SEQUENCE [LARGE SCALE GENOMIC DNA]</scope>
    <source>
        <strain evidence="12">ATCC 52028</strain>
    </source>
</reference>
<proteinExistence type="predicted"/>
<evidence type="ECO:0000256" key="7">
    <source>
        <dbReference type="ARBA" id="ARBA00023163"/>
    </source>
</evidence>
<feature type="non-terminal residue" evidence="11">
    <location>
        <position position="67"/>
    </location>
</feature>
<keyword evidence="2" id="KW-0479">Metal-binding</keyword>
<evidence type="ECO:0000256" key="1">
    <source>
        <dbReference type="ARBA" id="ARBA00004123"/>
    </source>
</evidence>
<dbReference type="SUPFAM" id="SSF57667">
    <property type="entry name" value="beta-beta-alpha zinc fingers"/>
    <property type="match status" value="1"/>
</dbReference>
<evidence type="ECO:0000256" key="8">
    <source>
        <dbReference type="ARBA" id="ARBA00023242"/>
    </source>
</evidence>
<evidence type="ECO:0000259" key="10">
    <source>
        <dbReference type="PROSITE" id="PS50157"/>
    </source>
</evidence>